<evidence type="ECO:0000313" key="11">
    <source>
        <dbReference type="Proteomes" id="UP001054837"/>
    </source>
</evidence>
<evidence type="ECO:0000256" key="4">
    <source>
        <dbReference type="ARBA" id="ARBA00005975"/>
    </source>
</evidence>
<dbReference type="PANTHER" id="PTHR23292:SF6">
    <property type="entry name" value="FI16602P1-RELATED"/>
    <property type="match status" value="1"/>
</dbReference>
<name>A0AAV4W5W4_9ARAC</name>
<dbReference type="GO" id="GO:0031902">
    <property type="term" value="C:late endosome membrane"/>
    <property type="evidence" value="ECO:0007669"/>
    <property type="project" value="UniProtKB-SubCell"/>
</dbReference>
<gene>
    <name evidence="10" type="primary">X975_22094</name>
    <name evidence="10" type="ORF">CDAR_282971</name>
</gene>
<comment type="similarity">
    <text evidence="4">Belongs to the CDIP1/LITAF family.</text>
</comment>
<dbReference type="Pfam" id="PF10601">
    <property type="entry name" value="zf-LITAF-like"/>
    <property type="match status" value="1"/>
</dbReference>
<proteinExistence type="inferred from homology"/>
<evidence type="ECO:0000313" key="10">
    <source>
        <dbReference type="EMBL" id="GIY78097.1"/>
    </source>
</evidence>
<dbReference type="SMART" id="SM00714">
    <property type="entry name" value="LITAF"/>
    <property type="match status" value="1"/>
</dbReference>
<evidence type="ECO:0000256" key="6">
    <source>
        <dbReference type="ARBA" id="ARBA00022833"/>
    </source>
</evidence>
<dbReference type="Proteomes" id="UP001054837">
    <property type="component" value="Unassembled WGS sequence"/>
</dbReference>
<dbReference type="GO" id="GO:0005765">
    <property type="term" value="C:lysosomal membrane"/>
    <property type="evidence" value="ECO:0007669"/>
    <property type="project" value="UniProtKB-SubCell"/>
</dbReference>
<comment type="caution">
    <text evidence="10">The sequence shown here is derived from an EMBL/GenBank/DDBJ whole genome shotgun (WGS) entry which is preliminary data.</text>
</comment>
<evidence type="ECO:0000256" key="7">
    <source>
        <dbReference type="ARBA" id="ARBA00023136"/>
    </source>
</evidence>
<dbReference type="PANTHER" id="PTHR23292">
    <property type="entry name" value="LIPOPOLYSACCHARIDE-INDUCED TUMOR NECROSIS FACTOR-ALPHA FACTOR"/>
    <property type="match status" value="1"/>
</dbReference>
<dbReference type="GO" id="GO:0008270">
    <property type="term" value="F:zinc ion binding"/>
    <property type="evidence" value="ECO:0007669"/>
    <property type="project" value="TreeGrafter"/>
</dbReference>
<keyword evidence="5" id="KW-0479">Metal-binding</keyword>
<protein>
    <submittedName>
        <fullName evidence="10">LITAF domain-containing protein</fullName>
    </submittedName>
</protein>
<evidence type="ECO:0000256" key="8">
    <source>
        <dbReference type="SAM" id="Phobius"/>
    </source>
</evidence>
<dbReference type="EMBL" id="BPLQ01014200">
    <property type="protein sequence ID" value="GIY78097.1"/>
    <property type="molecule type" value="Genomic_DNA"/>
</dbReference>
<reference evidence="10 11" key="1">
    <citation type="submission" date="2021-06" db="EMBL/GenBank/DDBJ databases">
        <title>Caerostris darwini draft genome.</title>
        <authorList>
            <person name="Kono N."/>
            <person name="Arakawa K."/>
        </authorList>
    </citation>
    <scope>NUCLEOTIDE SEQUENCE [LARGE SCALE GENOMIC DNA]</scope>
</reference>
<keyword evidence="7 8" id="KW-0472">Membrane</keyword>
<dbReference type="PROSITE" id="PS51837">
    <property type="entry name" value="LITAF"/>
    <property type="match status" value="1"/>
</dbReference>
<evidence type="ECO:0000256" key="3">
    <source>
        <dbReference type="ARBA" id="ARBA00004630"/>
    </source>
</evidence>
<accession>A0AAV4W5W4</accession>
<sequence length="178" mass="19399">MREEIHSARTFKNFQTVSHEKNLCFCVGYTFFNCLLVNMAEKAQYSQVPPQVPPPYAPVDPPPAYTTGPYMAEGYQAPPTVVLGAPTTAGGPPTIVTVVKVGQWGPYPMQVACPQCSARVMTETSASPGLLTWLLSGALVFVGCWLGCCLIPCCIPECQDIEHRCPNCKAHLGTFRRM</sequence>
<evidence type="ECO:0000256" key="5">
    <source>
        <dbReference type="ARBA" id="ARBA00022723"/>
    </source>
</evidence>
<keyword evidence="6" id="KW-0862">Zinc</keyword>
<keyword evidence="8" id="KW-1133">Transmembrane helix</keyword>
<dbReference type="AlphaFoldDB" id="A0AAV4W5W4"/>
<evidence type="ECO:0000256" key="1">
    <source>
        <dbReference type="ARBA" id="ARBA00004414"/>
    </source>
</evidence>
<keyword evidence="8" id="KW-0812">Transmembrane</keyword>
<feature type="domain" description="LITAF" evidence="9">
    <location>
        <begin position="93"/>
        <end position="177"/>
    </location>
</feature>
<dbReference type="InterPro" id="IPR037519">
    <property type="entry name" value="LITAF_fam"/>
</dbReference>
<organism evidence="10 11">
    <name type="scientific">Caerostris darwini</name>
    <dbReference type="NCBI Taxonomy" id="1538125"/>
    <lineage>
        <taxon>Eukaryota</taxon>
        <taxon>Metazoa</taxon>
        <taxon>Ecdysozoa</taxon>
        <taxon>Arthropoda</taxon>
        <taxon>Chelicerata</taxon>
        <taxon>Arachnida</taxon>
        <taxon>Araneae</taxon>
        <taxon>Araneomorphae</taxon>
        <taxon>Entelegynae</taxon>
        <taxon>Araneoidea</taxon>
        <taxon>Araneidae</taxon>
        <taxon>Caerostris</taxon>
    </lineage>
</organism>
<feature type="transmembrane region" description="Helical" evidence="8">
    <location>
        <begin position="130"/>
        <end position="155"/>
    </location>
</feature>
<evidence type="ECO:0000256" key="2">
    <source>
        <dbReference type="ARBA" id="ARBA00004481"/>
    </source>
</evidence>
<dbReference type="InterPro" id="IPR006629">
    <property type="entry name" value="LITAF"/>
</dbReference>
<evidence type="ECO:0000259" key="9">
    <source>
        <dbReference type="PROSITE" id="PS51837"/>
    </source>
</evidence>
<comment type="subcellular location">
    <subcellularLocation>
        <location evidence="2">Endosome membrane</location>
        <topology evidence="2">Peripheral membrane protein</topology>
    </subcellularLocation>
    <subcellularLocation>
        <location evidence="1">Late endosome membrane</location>
    </subcellularLocation>
    <subcellularLocation>
        <location evidence="3">Lysosome membrane</location>
        <topology evidence="3">Peripheral membrane protein</topology>
        <orientation evidence="3">Cytoplasmic side</orientation>
    </subcellularLocation>
</comment>
<keyword evidence="11" id="KW-1185">Reference proteome</keyword>